<comment type="subcellular location">
    <subcellularLocation>
        <location evidence="1 8">Virion</location>
    </subcellularLocation>
</comment>
<keyword evidence="11" id="KW-1185">Reference proteome</keyword>
<comment type="subunit">
    <text evidence="8">Self-assembles into homopentamers. The capsid has an icosahedral symmetry and consists of 72 capsomers, with each capsomer being a pentamer of L1. Interacts with the minor capsid protein L2; this interaction is necessary for viral genome encapsidation.</text>
</comment>
<dbReference type="InterPro" id="IPR011222">
    <property type="entry name" value="dsDNA_vir_gr_I_capsid"/>
</dbReference>
<gene>
    <name evidence="8" type="primary">L1</name>
</gene>
<evidence type="ECO:0000313" key="11">
    <source>
        <dbReference type="Proteomes" id="UP000104464"/>
    </source>
</evidence>
<dbReference type="PRINTS" id="PR00865">
    <property type="entry name" value="HPVCAPSIDL1"/>
</dbReference>
<dbReference type="SUPFAM" id="SSF88648">
    <property type="entry name" value="Group I dsDNA viruses"/>
    <property type="match status" value="1"/>
</dbReference>
<keyword evidence="8" id="KW-1145">T=7 icosahedral capsid protein</keyword>
<dbReference type="GO" id="GO:0019062">
    <property type="term" value="P:virion attachment to host cell"/>
    <property type="evidence" value="ECO:0007669"/>
    <property type="project" value="UniProtKB-UniRule"/>
</dbReference>
<keyword evidence="6 8" id="KW-0426">Late protein</keyword>
<dbReference type="Gene3D" id="2.60.175.20">
    <property type="entry name" value="Major capsid L1 (late) superfamily, Papillomavirus"/>
    <property type="match status" value="1"/>
</dbReference>
<reference evidence="10 11" key="1">
    <citation type="journal article" date="2016" name="Virus Genes">
        <title>Genomic characterization of a novel Epsilonpapillomavirus associated with pigmented papillomas in a red deer (Cervus elaphus).</title>
        <authorList>
            <person name="Munday J.S."/>
            <person name="Vaatstra B.L."/>
            <person name="Dunowska M."/>
            <person name="Laurie R.E."/>
            <person name="Hills S."/>
        </authorList>
    </citation>
    <scope>NUCLEOTIDE SEQUENCE [LARGE SCALE GENOMIC DNA]</scope>
    <source>
        <strain evidence="10">BernieDPV</strain>
    </source>
</reference>
<sequence length="496" mass="55683">MAVWQQGQKVFLPPAPVTKVVCTESFVKRKGFYYHAETERLLTVGHPLFPIPEKKIPKVTGNQYRVFKVKLPDPNFFALPDRALHNPNKERLVWTLLGLQVSRGGPLGLPVTGNNLFNVWTDAENVNSKRNLAGTDDRKQLGTDCKQTQVLLVGSSPAIGEYWGKALACVDSPPAKGDCPPIELKNKHIEDGDMMDIGFGACDWKAFNGNLSDVPLDLVNSISVYPDYLKMAEEATGNHCFFYARKENMYIRHVYSRGGEEKEAIPKEMTVPQQVPDNKDTSFTFFGTPSGSLVSTEGQIFNRPYWLYQAQGMNNGVCWDNTLFVTVGDNTRGGVINISVTNNEEKQEQYQGANINIYMRHVEEYKLGFIFELCSVDLSAENVSYLQSFYPSVLDTWEIGVQPPPSSVLEDTYRYLESAATKCAPPAAAAEEKDRWSDLTFWTLDLTEKMSNDLDQFPLGRRFLAQNGVSCSVRKRKASAPAERKSRSTKKRRPGK</sequence>
<accession>A0A172G7H8</accession>
<dbReference type="InterPro" id="IPR002210">
    <property type="entry name" value="Capsid_L1_Papillomavir"/>
</dbReference>
<dbReference type="GO" id="GO:0039620">
    <property type="term" value="C:T=7 icosahedral viral capsid"/>
    <property type="evidence" value="ECO:0007669"/>
    <property type="project" value="UniProtKB-KW"/>
</dbReference>
<evidence type="ECO:0000256" key="1">
    <source>
        <dbReference type="ARBA" id="ARBA00004328"/>
    </source>
</evidence>
<evidence type="ECO:0000256" key="4">
    <source>
        <dbReference type="ARBA" id="ARBA00022804"/>
    </source>
</evidence>
<dbReference type="InterPro" id="IPR036973">
    <property type="entry name" value="Capsid_L1_sf_Papillomavir"/>
</dbReference>
<evidence type="ECO:0000256" key="9">
    <source>
        <dbReference type="SAM" id="MobiDB-lite"/>
    </source>
</evidence>
<evidence type="ECO:0000256" key="3">
    <source>
        <dbReference type="ARBA" id="ARBA00022581"/>
    </source>
</evidence>
<organism evidence="10 11">
    <name type="scientific">Cervus elaphus papillomavirus 1</name>
    <dbReference type="NCBI Taxonomy" id="1163699"/>
    <lineage>
        <taxon>Viruses</taxon>
        <taxon>Monodnaviria</taxon>
        <taxon>Shotokuvirae</taxon>
        <taxon>Cossaviricota</taxon>
        <taxon>Papovaviricetes</taxon>
        <taxon>Zurhausenvirales</taxon>
        <taxon>Papillomaviridae</taxon>
        <taxon>Firstpapillomavirinae</taxon>
        <taxon>Epsilonpapillomavirus</taxon>
        <taxon>Epsilonpapillomavirus 2</taxon>
    </lineage>
</organism>
<dbReference type="GO" id="GO:0046718">
    <property type="term" value="P:symbiont entry into host cell"/>
    <property type="evidence" value="ECO:0007669"/>
    <property type="project" value="UniProtKB-UniRule"/>
</dbReference>
<dbReference type="Proteomes" id="UP000104464">
    <property type="component" value="Segment"/>
</dbReference>
<comment type="similarity">
    <text evidence="8">Belongs to the papillomaviridae L1 protein family.</text>
</comment>
<dbReference type="KEGG" id="vg:27815558"/>
<dbReference type="Pfam" id="PF00500">
    <property type="entry name" value="Late_protein_L1"/>
    <property type="match status" value="1"/>
</dbReference>
<proteinExistence type="inferred from homology"/>
<keyword evidence="2 8" id="KW-0167">Capsid protein</keyword>
<evidence type="ECO:0000313" key="10">
    <source>
        <dbReference type="EMBL" id="ALX18690.1"/>
    </source>
</evidence>
<name>A0A172G7H8_9PAPI</name>
<evidence type="ECO:0000256" key="8">
    <source>
        <dbReference type="RuleBase" id="RU361248"/>
    </source>
</evidence>
<keyword evidence="7 8" id="KW-1160">Virus entry into host cell</keyword>
<dbReference type="OrthoDB" id="5037at10239"/>
<feature type="compositionally biased region" description="Basic residues" evidence="9">
    <location>
        <begin position="487"/>
        <end position="496"/>
    </location>
</feature>
<evidence type="ECO:0000256" key="6">
    <source>
        <dbReference type="ARBA" id="ARBA00022921"/>
    </source>
</evidence>
<protein>
    <recommendedName>
        <fullName evidence="8">Major capsid protein L1</fullName>
    </recommendedName>
</protein>
<evidence type="ECO:0000256" key="2">
    <source>
        <dbReference type="ARBA" id="ARBA00022561"/>
    </source>
</evidence>
<keyword evidence="3 8" id="KW-0945">Host-virus interaction</keyword>
<keyword evidence="4 8" id="KW-1161">Viral attachment to host cell</keyword>
<dbReference type="EMBL" id="KU350625">
    <property type="protein sequence ID" value="ALX18690.1"/>
    <property type="molecule type" value="Genomic_DNA"/>
</dbReference>
<evidence type="ECO:0000256" key="5">
    <source>
        <dbReference type="ARBA" id="ARBA00022844"/>
    </source>
</evidence>
<evidence type="ECO:0000256" key="7">
    <source>
        <dbReference type="ARBA" id="ARBA00023296"/>
    </source>
</evidence>
<dbReference type="GO" id="GO:0005198">
    <property type="term" value="F:structural molecule activity"/>
    <property type="evidence" value="ECO:0007669"/>
    <property type="project" value="InterPro"/>
</dbReference>
<feature type="region of interest" description="Disordered" evidence="9">
    <location>
        <begin position="472"/>
        <end position="496"/>
    </location>
</feature>
<comment type="function">
    <text evidence="8">Forms an icosahedral capsid with a T=7 symmetry and a 50 nm diameter. The capsid is composed of 72 pentamers linked to each other by disulfide bonds and associated with L2 proteins. Binds to heparan sulfate proteoglycans on cell surface of basal layer keratinocytes to provide initial virion attachment. This binding mediates a conformational change in the virus capsid that facilitates efficient infection. The virion enters the host cell via endocytosis. During virus trafficking, L1 protein dissociates from the viral DNA and the genomic DNA is released to the host nucleus. The virion assembly takes place within the cell nucleus. Encapsulates the genomic DNA together with protein L2.</text>
</comment>
<dbReference type="RefSeq" id="YP_009252396.1">
    <property type="nucleotide sequence ID" value="NC_030151.1"/>
</dbReference>
<keyword evidence="5 8" id="KW-0946">Virion</keyword>